<dbReference type="GO" id="GO:0005471">
    <property type="term" value="F:ATP:ADP antiporter activity"/>
    <property type="evidence" value="ECO:0007669"/>
    <property type="project" value="InterPro"/>
</dbReference>
<proteinExistence type="inferred from homology"/>
<dbReference type="GO" id="GO:0005524">
    <property type="term" value="F:ATP binding"/>
    <property type="evidence" value="ECO:0007669"/>
    <property type="project" value="UniProtKB-KW"/>
</dbReference>
<feature type="transmembrane region" description="Helical" evidence="9">
    <location>
        <begin position="459"/>
        <end position="487"/>
    </location>
</feature>
<keyword evidence="7 9" id="KW-1133">Transmembrane helix</keyword>
<feature type="transmembrane region" description="Helical" evidence="9">
    <location>
        <begin position="287"/>
        <end position="309"/>
    </location>
</feature>
<feature type="transmembrane region" description="Helical" evidence="9">
    <location>
        <begin position="149"/>
        <end position="170"/>
    </location>
</feature>
<dbReference type="Pfam" id="PF03219">
    <property type="entry name" value="TLC"/>
    <property type="match status" value="1"/>
</dbReference>
<dbReference type="EMBL" id="CCEJ010000009">
    <property type="protein sequence ID" value="CDR34758.1"/>
    <property type="molecule type" value="Genomic_DNA"/>
</dbReference>
<dbReference type="OrthoDB" id="19736at2"/>
<feature type="transmembrane region" description="Helical" evidence="9">
    <location>
        <begin position="26"/>
        <end position="43"/>
    </location>
</feature>
<feature type="transmembrane region" description="Helical" evidence="9">
    <location>
        <begin position="63"/>
        <end position="80"/>
    </location>
</feature>
<comment type="similarity">
    <text evidence="2 9">Belongs to the ADP/ATP translocase tlc family.</text>
</comment>
<evidence type="ECO:0000256" key="8">
    <source>
        <dbReference type="ARBA" id="ARBA00023136"/>
    </source>
</evidence>
<dbReference type="PANTHER" id="PTHR31187:SF1">
    <property type="entry name" value="ADP,ATP CARRIER PROTEIN 1"/>
    <property type="match status" value="1"/>
</dbReference>
<evidence type="ECO:0000256" key="5">
    <source>
        <dbReference type="ARBA" id="ARBA00022741"/>
    </source>
</evidence>
<feature type="transmembrane region" description="Helical" evidence="9">
    <location>
        <begin position="329"/>
        <end position="350"/>
    </location>
</feature>
<evidence type="ECO:0000256" key="7">
    <source>
        <dbReference type="ARBA" id="ARBA00022989"/>
    </source>
</evidence>
<feature type="transmembrane region" description="Helical" evidence="9">
    <location>
        <begin position="357"/>
        <end position="379"/>
    </location>
</feature>
<feature type="transmembrane region" description="Helical" evidence="9">
    <location>
        <begin position="182"/>
        <end position="204"/>
    </location>
</feature>
<gene>
    <name evidence="10" type="primary">ntt7</name>
    <name evidence="10" type="ORF">CSEC_1951</name>
</gene>
<evidence type="ECO:0000313" key="11">
    <source>
        <dbReference type="Proteomes" id="UP000031552"/>
    </source>
</evidence>
<protein>
    <recommendedName>
        <fullName evidence="9">ADP,ATP carrier protein</fullName>
    </recommendedName>
</protein>
<dbReference type="InterPro" id="IPR004667">
    <property type="entry name" value="ADP_ATP_car_bac_type"/>
</dbReference>
<dbReference type="InterPro" id="IPR036259">
    <property type="entry name" value="MFS_trans_sf"/>
</dbReference>
<dbReference type="Proteomes" id="UP000031552">
    <property type="component" value="Unassembled WGS sequence"/>
</dbReference>
<feature type="transmembrane region" description="Helical" evidence="9">
    <location>
        <begin position="385"/>
        <end position="403"/>
    </location>
</feature>
<dbReference type="SUPFAM" id="SSF103473">
    <property type="entry name" value="MFS general substrate transporter"/>
    <property type="match status" value="1"/>
</dbReference>
<dbReference type="STRING" id="1437425.CSEC_1951"/>
<keyword evidence="6 9" id="KW-0067">ATP-binding</keyword>
<dbReference type="RefSeq" id="WP_041018291.1">
    <property type="nucleotide sequence ID" value="NZ_CCEJ010000009.1"/>
</dbReference>
<evidence type="ECO:0000256" key="3">
    <source>
        <dbReference type="ARBA" id="ARBA00022448"/>
    </source>
</evidence>
<evidence type="ECO:0000256" key="6">
    <source>
        <dbReference type="ARBA" id="ARBA00022840"/>
    </source>
</evidence>
<keyword evidence="3 9" id="KW-0813">Transport</keyword>
<reference evidence="10" key="1">
    <citation type="submission" date="2013-12" db="EMBL/GenBank/DDBJ databases">
        <authorList>
            <person name="Linke B."/>
        </authorList>
    </citation>
    <scope>NUCLEOTIDE SEQUENCE [LARGE SCALE GENOMIC DNA]</scope>
    <source>
        <strain evidence="10">CRIB-18</strain>
    </source>
</reference>
<evidence type="ECO:0000256" key="4">
    <source>
        <dbReference type="ARBA" id="ARBA00022692"/>
    </source>
</evidence>
<feature type="transmembrane region" description="Helical" evidence="9">
    <location>
        <begin position="92"/>
        <end position="112"/>
    </location>
</feature>
<keyword evidence="4 9" id="KW-0812">Transmembrane</keyword>
<evidence type="ECO:0000313" key="10">
    <source>
        <dbReference type="EMBL" id="CDR34758.1"/>
    </source>
</evidence>
<accession>A0A090D2Z2</accession>
<sequence>MNQSVDREFSKLRSFIWPIYRHELRMLLPMVFILFFVCFNYSILRSLKDSIVITASGAEVIPFIKLWVMLPAAIISTLVFTKLSNRFSQEKVFYIIISVFSCGYLLFAFVLYPLRETLHPHGLADTLQGILPAGFKGLVSMLCHWTFTLFYVLCELWTTIVMSVLFWGFANEVTKIQVARRFYSVFSIFSNLAAIAAGQAANFVSLGDEFNPSIPFGSSSWEQTMMVLVLVITVTSIAIMAMFRWMNKNVLNDPSFDEFHKSKLELKKSKRKSSIKDSFSYLSNSKYLICIAVLVVAYNLTINLAEVVWKDRLRAQFKSPTEVNQFLNNLTSIMGIVSTMVSIFMAQIIARFGWTKTALITPVMMLITCGGFFTFMIFQEHLADYAVLMTGLTPLAIAVYFGAAQNCLSKAMKYSVFDATKEITFIPLSHESKLKGKAAIDGIGSRLGKSGGSLLHQGLLLVFGSLSSSAPYVAVIIMGSITGWIVAVKALGRMFAEKVSGEKTDLISEGAKEEKPPAVANA</sequence>
<organism evidence="10 11">
    <name type="scientific">Candidatus Criblamydia sequanensis CRIB-18</name>
    <dbReference type="NCBI Taxonomy" id="1437425"/>
    <lineage>
        <taxon>Bacteria</taxon>
        <taxon>Pseudomonadati</taxon>
        <taxon>Chlamydiota</taxon>
        <taxon>Chlamydiia</taxon>
        <taxon>Parachlamydiales</taxon>
        <taxon>Candidatus Criblamydiaceae</taxon>
        <taxon>Candidatus Criblamydia</taxon>
    </lineage>
</organism>
<dbReference type="NCBIfam" id="TIGR00769">
    <property type="entry name" value="AAA"/>
    <property type="match status" value="1"/>
</dbReference>
<reference evidence="10" key="2">
    <citation type="submission" date="2014-09" db="EMBL/GenBank/DDBJ databases">
        <title>Criblamydia sequanensis harbors a mega-plasmid encoding arsenite resistance.</title>
        <authorList>
            <person name="Bertelli C."/>
            <person name="Goesmann A."/>
            <person name="Greub G."/>
        </authorList>
    </citation>
    <scope>NUCLEOTIDE SEQUENCE [LARGE SCALE GENOMIC DNA]</scope>
    <source>
        <strain evidence="10">CRIB-18</strain>
    </source>
</reference>
<keyword evidence="11" id="KW-1185">Reference proteome</keyword>
<dbReference type="GO" id="GO:0016020">
    <property type="term" value="C:membrane"/>
    <property type="evidence" value="ECO:0007669"/>
    <property type="project" value="UniProtKB-SubCell"/>
</dbReference>
<dbReference type="PANTHER" id="PTHR31187">
    <property type="match status" value="1"/>
</dbReference>
<comment type="subcellular location">
    <subcellularLocation>
        <location evidence="1 9">Membrane</location>
        <topology evidence="1 9">Multi-pass membrane protein</topology>
    </subcellularLocation>
</comment>
<dbReference type="AlphaFoldDB" id="A0A090D2Z2"/>
<comment type="caution">
    <text evidence="10">The sequence shown here is derived from an EMBL/GenBank/DDBJ whole genome shotgun (WGS) entry which is preliminary data.</text>
</comment>
<keyword evidence="5 9" id="KW-0547">Nucleotide-binding</keyword>
<feature type="transmembrane region" description="Helical" evidence="9">
    <location>
        <begin position="224"/>
        <end position="243"/>
    </location>
</feature>
<dbReference type="Gene3D" id="1.20.1250.20">
    <property type="entry name" value="MFS general substrate transporter like domains"/>
    <property type="match status" value="1"/>
</dbReference>
<evidence type="ECO:0000256" key="1">
    <source>
        <dbReference type="ARBA" id="ARBA00004141"/>
    </source>
</evidence>
<keyword evidence="8 9" id="KW-0472">Membrane</keyword>
<name>A0A090D2Z2_9BACT</name>
<dbReference type="eggNOG" id="COG3202">
    <property type="taxonomic scope" value="Bacteria"/>
</dbReference>
<evidence type="ECO:0000256" key="2">
    <source>
        <dbReference type="ARBA" id="ARBA00007127"/>
    </source>
</evidence>
<evidence type="ECO:0000256" key="9">
    <source>
        <dbReference type="RuleBase" id="RU363121"/>
    </source>
</evidence>